<evidence type="ECO:0000259" key="3">
    <source>
        <dbReference type="Pfam" id="PF18998"/>
    </source>
</evidence>
<dbReference type="Gene3D" id="2.60.40.1180">
    <property type="entry name" value="Golgi alpha-mannosidase II"/>
    <property type="match status" value="1"/>
</dbReference>
<dbReference type="NCBIfam" id="TIGR02543">
    <property type="entry name" value="List_Bact_rpt"/>
    <property type="match status" value="4"/>
</dbReference>
<dbReference type="Pfam" id="PF13585">
    <property type="entry name" value="CHU_C"/>
    <property type="match status" value="1"/>
</dbReference>
<evidence type="ECO:0000256" key="1">
    <source>
        <dbReference type="SAM" id="SignalP"/>
    </source>
</evidence>
<feature type="domain" description="Bacterial repeat" evidence="3">
    <location>
        <begin position="616"/>
        <end position="680"/>
    </location>
</feature>
<dbReference type="InterPro" id="IPR013378">
    <property type="entry name" value="InlB-like_B-rpt"/>
</dbReference>
<feature type="domain" description="Bacterial repeat" evidence="3">
    <location>
        <begin position="690"/>
        <end position="755"/>
    </location>
</feature>
<dbReference type="OrthoDB" id="9760282at2"/>
<dbReference type="SUPFAM" id="SSF51445">
    <property type="entry name" value="(Trans)glycosidases"/>
    <property type="match status" value="1"/>
</dbReference>
<dbReference type="AlphaFoldDB" id="A0A1T5KIA1"/>
<evidence type="ECO:0000313" key="5">
    <source>
        <dbReference type="Proteomes" id="UP000190961"/>
    </source>
</evidence>
<protein>
    <submittedName>
        <fullName evidence="4">Listeria/Bacterioides repeat-containing protein/gliding motility-associated C-terminal domain-containing protein</fullName>
    </submittedName>
</protein>
<dbReference type="SUPFAM" id="SSF51011">
    <property type="entry name" value="Glycosyl hydrolase domain"/>
    <property type="match status" value="1"/>
</dbReference>
<accession>A0A1T5KIA1</accession>
<name>A0A1T5KIA1_9BACT</name>
<organism evidence="4 5">
    <name type="scientific">Ohtaekwangia koreensis</name>
    <dbReference type="NCBI Taxonomy" id="688867"/>
    <lineage>
        <taxon>Bacteria</taxon>
        <taxon>Pseudomonadati</taxon>
        <taxon>Bacteroidota</taxon>
        <taxon>Cytophagia</taxon>
        <taxon>Cytophagales</taxon>
        <taxon>Fulvivirgaceae</taxon>
        <taxon>Ohtaekwangia</taxon>
    </lineage>
</organism>
<sequence>MEKSILCQMKMCLIGALLFFTTSTVLAQNVTISVNAVQNKRLISPYIYGRNEGFDKPAQFYKDAGLRFARLNGGNNASGYNWRKRITIHPDWYNNVYGTDWDALAQKINDNFPNIQGMFAFQLLGRVASNPNNNFDDWAYNQAQGWSGTHQNLAGGGVVNTTGGGQALVDGDMNLFSKVWPADSSVEILDHWFGANGKGFNKNQFVYWSMDNETDIWFATHDWAMPTQLSADAFIDRYIELAKKAKALYPGIKLCGPVGTAEWFWYKWQGESININGRYYPWLEYFIKRLGDEYKTTGVKLVDVFDIHNYPSYNNDAEALQGHRIYYDETYDYPGSNGIKGSKGGWDNSLTKQYIFKRIDGWLTEHFGANHGITAGLSEWGTMSSSNPSLESVIYASHLGTFANNGVELFSPWNWSIGMWETLHLFGRNAKKYSVSSTSSLENTVSAYSSVNENSDSLTVIVVNRDMGASRTVTINLNNFTVANGTYKTLQLSSLPATETFVSHTQNALKSNTVTANSNSLTLTVPSLSTTAILLTKPVTYTLSTAASPAAGGTVTGAGTYNSGTAVAVTATPAAGYTFTGWSGDATGTNAITTVTMTANKSVTANFQAIKYTLATIATPSVGGTVSGAGEYVMGSTATLTATPAAGYIFTGWSGDASGTSASTTITMNANKTVTANFQSQSGTTKYTLTTIASPTDGGSITGAGTYDAGSVVTLTAIPSAGYTFTGWSGDASGTASSTTVTISSNKTVTANFSITSFTLSATVVPAAGGSVTGSGTYISGTVVPIEAVAAPGYTFTGWSGDIAGSSSSQTVTMNRDLAIQANFQPEGDVLKIPKLFSPDNHGDVSTEAWNIVNAYLLDGCDIVIYNRQGQKVYSSTGYASPWDGTSNGKPLPDGAYFYLIRYPDNTKQTGSVTIARLK</sequence>
<feature type="domain" description="Bacterial repeat" evidence="3">
    <location>
        <begin position="761"/>
        <end position="826"/>
    </location>
</feature>
<proteinExistence type="predicted"/>
<feature type="domain" description="Bacterial repeat" evidence="3">
    <location>
        <begin position="544"/>
        <end position="610"/>
    </location>
</feature>
<gene>
    <name evidence="4" type="ORF">SAMN05660236_2223</name>
</gene>
<dbReference type="Proteomes" id="UP000190961">
    <property type="component" value="Unassembled WGS sequence"/>
</dbReference>
<dbReference type="InterPro" id="IPR017853">
    <property type="entry name" value="GH"/>
</dbReference>
<dbReference type="InterPro" id="IPR024745">
    <property type="entry name" value="GH44_cat"/>
</dbReference>
<keyword evidence="1" id="KW-0732">Signal</keyword>
<evidence type="ECO:0000259" key="2">
    <source>
        <dbReference type="Pfam" id="PF12891"/>
    </source>
</evidence>
<feature type="chain" id="PRO_5012979078" evidence="1">
    <location>
        <begin position="28"/>
        <end position="919"/>
    </location>
</feature>
<reference evidence="4 5" key="1">
    <citation type="submission" date="2017-02" db="EMBL/GenBank/DDBJ databases">
        <authorList>
            <person name="Peterson S.W."/>
        </authorList>
    </citation>
    <scope>NUCLEOTIDE SEQUENCE [LARGE SCALE GENOMIC DNA]</scope>
    <source>
        <strain evidence="4 5">DSM 25262</strain>
    </source>
</reference>
<evidence type="ECO:0000313" key="4">
    <source>
        <dbReference type="EMBL" id="SKC63496.1"/>
    </source>
</evidence>
<dbReference type="STRING" id="688867.SAMN05660236_2223"/>
<dbReference type="Pfam" id="PF12891">
    <property type="entry name" value="Glyco_hydro_44"/>
    <property type="match status" value="1"/>
</dbReference>
<feature type="domain" description="Glycoside hydrolase family 44 catalytic" evidence="2">
    <location>
        <begin position="91"/>
        <end position="312"/>
    </location>
</feature>
<dbReference type="InterPro" id="IPR013780">
    <property type="entry name" value="Glyco_hydro_b"/>
</dbReference>
<keyword evidence="5" id="KW-1185">Reference proteome</keyword>
<dbReference type="RefSeq" id="WP_079686691.1">
    <property type="nucleotide sequence ID" value="NZ_FUZU01000001.1"/>
</dbReference>
<feature type="signal peptide" evidence="1">
    <location>
        <begin position="1"/>
        <end position="27"/>
    </location>
</feature>
<dbReference type="Pfam" id="PF18998">
    <property type="entry name" value="Flg_new_2"/>
    <property type="match status" value="4"/>
</dbReference>
<dbReference type="Gene3D" id="3.20.20.80">
    <property type="entry name" value="Glycosidases"/>
    <property type="match status" value="1"/>
</dbReference>
<dbReference type="EMBL" id="FUZU01000001">
    <property type="protein sequence ID" value="SKC63496.1"/>
    <property type="molecule type" value="Genomic_DNA"/>
</dbReference>
<dbReference type="InterPro" id="IPR044060">
    <property type="entry name" value="Bacterial_rp_domain"/>
</dbReference>
<dbReference type="InterPro" id="IPR026341">
    <property type="entry name" value="T9SS_type_B"/>
</dbReference>
<dbReference type="NCBIfam" id="TIGR04131">
    <property type="entry name" value="Bac_Flav_CTERM"/>
    <property type="match status" value="1"/>
</dbReference>